<dbReference type="AlphaFoldDB" id="A0A451AQM0"/>
<evidence type="ECO:0000313" key="2">
    <source>
        <dbReference type="EMBL" id="VFK68330.1"/>
    </source>
</evidence>
<organism evidence="2">
    <name type="scientific">Candidatus Kentrum sp. UNK</name>
    <dbReference type="NCBI Taxonomy" id="2126344"/>
    <lineage>
        <taxon>Bacteria</taxon>
        <taxon>Pseudomonadati</taxon>
        <taxon>Pseudomonadota</taxon>
        <taxon>Gammaproteobacteria</taxon>
        <taxon>Candidatus Kentrum</taxon>
    </lineage>
</organism>
<proteinExistence type="predicted"/>
<name>A0A451AQM0_9GAMM</name>
<accession>A0A451AQM0</accession>
<gene>
    <name evidence="1" type="ORF">BECKUNK1418G_GA0071005_100259</name>
    <name evidence="2" type="ORF">BECKUNK1418H_GA0071006_100159</name>
</gene>
<dbReference type="EMBL" id="CAADGD010000001">
    <property type="protein sequence ID" value="VFK68330.1"/>
    <property type="molecule type" value="Genomic_DNA"/>
</dbReference>
<dbReference type="EMBL" id="CAADFZ010000002">
    <property type="protein sequence ID" value="VFK58236.1"/>
    <property type="molecule type" value="Genomic_DNA"/>
</dbReference>
<protein>
    <submittedName>
        <fullName evidence="2">Uncharacterized protein</fullName>
    </submittedName>
</protein>
<evidence type="ECO:0000313" key="1">
    <source>
        <dbReference type="EMBL" id="VFK58236.1"/>
    </source>
</evidence>
<sequence length="171" mass="20429">MMKINRYSRGFCETCVFWLPTFKSAAPNELLEEEGECGRSGDYSEAYGCCGQWRGREVFGLKYSPLPCRMTLAGWKMLRKRQRHEARRERYWNRLLWKYMSRDLEYARIADSFGLTLLWNKDRELYEIYGKSSLMIECRATELLFWIGVSKQFVGRYPDGKRPEDKRETPE</sequence>
<reference evidence="2" key="1">
    <citation type="submission" date="2019-02" db="EMBL/GenBank/DDBJ databases">
        <authorList>
            <person name="Gruber-Vodicka R. H."/>
            <person name="Seah K. B. B."/>
        </authorList>
    </citation>
    <scope>NUCLEOTIDE SEQUENCE</scope>
    <source>
        <strain evidence="2">BECK_BY19</strain>
        <strain evidence="1">BECK_BY8</strain>
    </source>
</reference>